<organism evidence="1 2">
    <name type="scientific">Artomyces pyxidatus</name>
    <dbReference type="NCBI Taxonomy" id="48021"/>
    <lineage>
        <taxon>Eukaryota</taxon>
        <taxon>Fungi</taxon>
        <taxon>Dikarya</taxon>
        <taxon>Basidiomycota</taxon>
        <taxon>Agaricomycotina</taxon>
        <taxon>Agaricomycetes</taxon>
        <taxon>Russulales</taxon>
        <taxon>Auriscalpiaceae</taxon>
        <taxon>Artomyces</taxon>
    </lineage>
</organism>
<proteinExistence type="predicted"/>
<sequence>MSTQTEDIDTALRVVVTPSQSSYFAGEPLSVTVTITNTRSPQSQPARAHAHKRSAHSVSSARLARPPTSPGLLRTPLTAIPKQNNVLDLAPKRKGLIGRGREQEELSAGEGSARKRIPGKSLSVDILPQELDEQLREETRKTRVGAVQRGDDGRLTRIPSSPRISSPLARTPSTPIPPNHPHARKASVFDAGSDSPTPIPQSASVSTFALSLDPISESAPSAIPPTPNFPSPAPTPAPYPPSAPASKSVESHAYPPRPVPRKSQTDLGLGQPPPALKAIQSDNSELVLYAYVHLTGTLSLLPPPSVSRSPALAALQKRKRGPRGGGSMDIGVASPQFANGRKYGHDRRSASFAGSLWGLLSSPAPPLPSPATNGFKPGHKSRAPSYVSTLFSPTTSNFPGPASPTTGTAKGAVGLGLGGVGLEDDEWDPDIPVPVFEMQPAMLAVDLTLGPGEERSYTYTVKLPSYLPPTYKGRTLKFSYQLSIGTCRATGGTPSSNSRVMKVPIRVYNHVSVERPQAPYDLLASAAGREGRPEGKITEIDSKTSTSAKLLQQNPFSPRGSVRDLHAYALVLMQPPISPASLLPPVLGSVDEPERGREGELTGCHEAVEILTRLPKKLSYDVNKDGVKVAVLTFMKSAWRLGETILGVVELNDRTGRSRVLKLSAMLEAHESLPSTLSSPADARQPHMRRVHAEHHASFIPQTLRTTFALDIPPDASPAFQLKVGNDPPLGGLEWKVRLCLLVSVAAEGAKIKGMVRDGLRGEWGSSWVPTSGIAPLECPPKPPATPPAATPPPAQRGWAAFFTSTFLTPSEGGFHDGDDLDDDDDHVADGEVDLGAGEEGWKELTVETVECEVPVKIWPGNTAFRPMDVVFDV</sequence>
<reference evidence="1" key="1">
    <citation type="submission" date="2021-03" db="EMBL/GenBank/DDBJ databases">
        <authorList>
            <consortium name="DOE Joint Genome Institute"/>
            <person name="Ahrendt S."/>
            <person name="Looney B.P."/>
            <person name="Miyauchi S."/>
            <person name="Morin E."/>
            <person name="Drula E."/>
            <person name="Courty P.E."/>
            <person name="Chicoki N."/>
            <person name="Fauchery L."/>
            <person name="Kohler A."/>
            <person name="Kuo A."/>
            <person name="Labutti K."/>
            <person name="Pangilinan J."/>
            <person name="Lipzen A."/>
            <person name="Riley R."/>
            <person name="Andreopoulos W."/>
            <person name="He G."/>
            <person name="Johnson J."/>
            <person name="Barry K.W."/>
            <person name="Grigoriev I.V."/>
            <person name="Nagy L."/>
            <person name="Hibbett D."/>
            <person name="Henrissat B."/>
            <person name="Matheny P.B."/>
            <person name="Labbe J."/>
            <person name="Martin F."/>
        </authorList>
    </citation>
    <scope>NUCLEOTIDE SEQUENCE</scope>
    <source>
        <strain evidence="1">HHB10654</strain>
    </source>
</reference>
<evidence type="ECO:0000313" key="2">
    <source>
        <dbReference type="Proteomes" id="UP000814140"/>
    </source>
</evidence>
<gene>
    <name evidence="1" type="ORF">BV25DRAFT_1915558</name>
</gene>
<accession>A0ACB8T5Q2</accession>
<dbReference type="Proteomes" id="UP000814140">
    <property type="component" value="Unassembled WGS sequence"/>
</dbReference>
<keyword evidence="2" id="KW-1185">Reference proteome</keyword>
<dbReference type="EMBL" id="MU277204">
    <property type="protein sequence ID" value="KAI0063240.1"/>
    <property type="molecule type" value="Genomic_DNA"/>
</dbReference>
<protein>
    <submittedName>
        <fullName evidence="1">Rgp1-domain-containing protein</fullName>
    </submittedName>
</protein>
<comment type="caution">
    <text evidence="1">The sequence shown here is derived from an EMBL/GenBank/DDBJ whole genome shotgun (WGS) entry which is preliminary data.</text>
</comment>
<evidence type="ECO:0000313" key="1">
    <source>
        <dbReference type="EMBL" id="KAI0063240.1"/>
    </source>
</evidence>
<name>A0ACB8T5Q2_9AGAM</name>
<reference evidence="1" key="2">
    <citation type="journal article" date="2022" name="New Phytol.">
        <title>Evolutionary transition to the ectomycorrhizal habit in the genomes of a hyperdiverse lineage of mushroom-forming fungi.</title>
        <authorList>
            <person name="Looney B."/>
            <person name="Miyauchi S."/>
            <person name="Morin E."/>
            <person name="Drula E."/>
            <person name="Courty P.E."/>
            <person name="Kohler A."/>
            <person name="Kuo A."/>
            <person name="LaButti K."/>
            <person name="Pangilinan J."/>
            <person name="Lipzen A."/>
            <person name="Riley R."/>
            <person name="Andreopoulos W."/>
            <person name="He G."/>
            <person name="Johnson J."/>
            <person name="Nolan M."/>
            <person name="Tritt A."/>
            <person name="Barry K.W."/>
            <person name="Grigoriev I.V."/>
            <person name="Nagy L.G."/>
            <person name="Hibbett D."/>
            <person name="Henrissat B."/>
            <person name="Matheny P.B."/>
            <person name="Labbe J."/>
            <person name="Martin F.M."/>
        </authorList>
    </citation>
    <scope>NUCLEOTIDE SEQUENCE</scope>
    <source>
        <strain evidence="1">HHB10654</strain>
    </source>
</reference>